<dbReference type="EMBL" id="FMAK01000051">
    <property type="protein sequence ID" value="SCB70172.1"/>
    <property type="molecule type" value="Genomic_DNA"/>
</dbReference>
<proteinExistence type="predicted"/>
<dbReference type="Proteomes" id="UP000195696">
    <property type="component" value="Unassembled WGS sequence"/>
</dbReference>
<protein>
    <recommendedName>
        <fullName evidence="3">YqhG family protein</fullName>
    </recommendedName>
</protein>
<organism evidence="1 2">
    <name type="scientific">Bacillus mycoides</name>
    <dbReference type="NCBI Taxonomy" id="1405"/>
    <lineage>
        <taxon>Bacteria</taxon>
        <taxon>Bacillati</taxon>
        <taxon>Bacillota</taxon>
        <taxon>Bacilli</taxon>
        <taxon>Bacillales</taxon>
        <taxon>Bacillaceae</taxon>
        <taxon>Bacillus</taxon>
        <taxon>Bacillus cereus group</taxon>
    </lineage>
</organism>
<reference evidence="1 2" key="1">
    <citation type="submission" date="2016-08" db="EMBL/GenBank/DDBJ databases">
        <authorList>
            <person name="Seilhamer J.J."/>
        </authorList>
    </citation>
    <scope>NUCLEOTIDE SEQUENCE [LARGE SCALE GENOMIC DNA]</scope>
    <source>
        <strain evidence="1 2">SDA_GO95</strain>
    </source>
</reference>
<sequence>MKQRCRTMQQNEIHNYLYNFFEANNCEILERSPHLLDVQLTIEMDKLLMNRPFYWHYLEKTGGVPNPMRLTLITNPENEENDGELIHYGSPRLHQIFETTKELGSYIRLYEEVKHSGATHTPLHPWLGVNIKVSYQCDRKKDILHSIGIHLISGTMLANFHDTLAEIKLTPKIPDFCFTLSPIIKPQSGLQRIEDALKSIIAEDDHTWAKEARVRWNHDLDLLNRFYEDSDELPESYEIEKQALQEQYEPRITIQIINGGLFYVTANHFLS</sequence>
<evidence type="ECO:0008006" key="3">
    <source>
        <dbReference type="Google" id="ProtNLM"/>
    </source>
</evidence>
<name>A0A1C4FIL2_BACMY</name>
<dbReference type="InterPro" id="IPR024562">
    <property type="entry name" value="YqhG"/>
</dbReference>
<gene>
    <name evidence="1" type="ORF">BWGO95_04340</name>
</gene>
<evidence type="ECO:0000313" key="2">
    <source>
        <dbReference type="Proteomes" id="UP000195696"/>
    </source>
</evidence>
<accession>A0A1C4FIL2</accession>
<dbReference type="AlphaFoldDB" id="A0A1C4FIL2"/>
<dbReference type="Pfam" id="PF11079">
    <property type="entry name" value="YqhG"/>
    <property type="match status" value="1"/>
</dbReference>
<evidence type="ECO:0000313" key="1">
    <source>
        <dbReference type="EMBL" id="SCB70172.1"/>
    </source>
</evidence>